<accession>A0A1U9JU44</accession>
<protein>
    <recommendedName>
        <fullName evidence="1">DUF218 domain-containing protein</fullName>
    </recommendedName>
</protein>
<dbReference type="Pfam" id="PF02698">
    <property type="entry name" value="DUF218"/>
    <property type="match status" value="1"/>
</dbReference>
<gene>
    <name evidence="2" type="ORF">BHV28_06750</name>
</gene>
<name>A0A1U9JU44_9HYPH</name>
<dbReference type="CDD" id="cd06259">
    <property type="entry name" value="YdcF-like"/>
    <property type="match status" value="1"/>
</dbReference>
<reference evidence="2 3" key="1">
    <citation type="journal article" date="2010" name="Science">
        <title>Genomic comparison of the ants Camponotus floridanus and Harpegnathos saltator.</title>
        <authorList>
            <person name="Bonasio R."/>
            <person name="Zhang G."/>
            <person name="Ye C."/>
            <person name="Mutti N.S."/>
            <person name="Fang X."/>
            <person name="Qin N."/>
            <person name="Donahue G."/>
            <person name="Yang P."/>
            <person name="Li Q."/>
            <person name="Li C."/>
            <person name="Zhang P."/>
            <person name="Huang Z."/>
            <person name="Berger S.L."/>
            <person name="Reinberg D."/>
            <person name="Wang J."/>
            <person name="Liebig J."/>
        </authorList>
    </citation>
    <scope>NUCLEOTIDE SEQUENCE [LARGE SCALE GENOMIC DNA]</scope>
    <source>
        <strain evidence="2 3">Hsal</strain>
    </source>
</reference>
<evidence type="ECO:0000313" key="3">
    <source>
        <dbReference type="Proteomes" id="UP000188912"/>
    </source>
</evidence>
<dbReference type="InterPro" id="IPR003848">
    <property type="entry name" value="DUF218"/>
</dbReference>
<evidence type="ECO:0000259" key="1">
    <source>
        <dbReference type="Pfam" id="PF02698"/>
    </source>
</evidence>
<dbReference type="PANTHER" id="PTHR30336:SF20">
    <property type="entry name" value="DUF218 DOMAIN-CONTAINING PROTEIN"/>
    <property type="match status" value="1"/>
</dbReference>
<organism evidence="2 3">
    <name type="scientific">Candidatus Tokpelaia hoelldobleri</name>
    <dbReference type="NCBI Taxonomy" id="1902579"/>
    <lineage>
        <taxon>Bacteria</taxon>
        <taxon>Pseudomonadati</taxon>
        <taxon>Pseudomonadota</taxon>
        <taxon>Alphaproteobacteria</taxon>
        <taxon>Hyphomicrobiales</taxon>
        <taxon>Candidatus Tokpelaia</taxon>
    </lineage>
</organism>
<dbReference type="InterPro" id="IPR014729">
    <property type="entry name" value="Rossmann-like_a/b/a_fold"/>
</dbReference>
<dbReference type="GO" id="GO:0005886">
    <property type="term" value="C:plasma membrane"/>
    <property type="evidence" value="ECO:0007669"/>
    <property type="project" value="TreeGrafter"/>
</dbReference>
<dbReference type="EMBL" id="CP017315">
    <property type="protein sequence ID" value="AQS41378.1"/>
    <property type="molecule type" value="Genomic_DNA"/>
</dbReference>
<reference evidence="2 3" key="2">
    <citation type="journal article" date="2016" name="Sci. Rep.">
        <title>The genome of Rhizobiales bacteria in predatory ants reveals urease gene functions but no genes for nitrogen fixation.</title>
        <authorList>
            <person name="Neuvonen M.M."/>
            <person name="Tamarit D."/>
            <person name="Naslund K."/>
            <person name="Liebig J."/>
            <person name="Feldhaar H."/>
            <person name="Moran N.A."/>
            <person name="Guy L."/>
            <person name="Andersson S.G."/>
        </authorList>
    </citation>
    <scope>NUCLEOTIDE SEQUENCE [LARGE SCALE GENOMIC DNA]</scope>
    <source>
        <strain evidence="2 3">Hsal</strain>
    </source>
</reference>
<dbReference type="KEGG" id="thd:BHV28_06750"/>
<dbReference type="Proteomes" id="UP000188912">
    <property type="component" value="Chromosome"/>
</dbReference>
<dbReference type="STRING" id="1902579.BHV28_06750"/>
<dbReference type="AlphaFoldDB" id="A0A1U9JU44"/>
<keyword evidence="3" id="KW-1185">Reference proteome</keyword>
<evidence type="ECO:0000313" key="2">
    <source>
        <dbReference type="EMBL" id="AQS41378.1"/>
    </source>
</evidence>
<sequence>MRRFLIAGLIVLAVISLAMLVLALSGLREHEGRADIGVVPGASINSDGTPRPYLKVRLDKAVQAYRQGRFPRIMVSGGKGVKGRTEADVMAAYLIKHGVPAGRIIKDSAAYNTAATAENLKKYMDRRKLKSAFAITQFFHMPRMRLALSCAGVKTVYSSSAWFLWFPDLYSIFREVPAYAYYWWKC</sequence>
<feature type="domain" description="DUF218" evidence="1">
    <location>
        <begin position="38"/>
        <end position="158"/>
    </location>
</feature>
<proteinExistence type="predicted"/>
<dbReference type="InterPro" id="IPR051599">
    <property type="entry name" value="Cell_Envelope_Assoc"/>
</dbReference>
<dbReference type="Gene3D" id="3.40.50.620">
    <property type="entry name" value="HUPs"/>
    <property type="match status" value="1"/>
</dbReference>
<dbReference type="PANTHER" id="PTHR30336">
    <property type="entry name" value="INNER MEMBRANE PROTEIN, PROBABLE PERMEASE"/>
    <property type="match status" value="1"/>
</dbReference>